<name>A0A915E0G2_9BILA</name>
<dbReference type="AlphaFoldDB" id="A0A915E0G2"/>
<sequence length="532" mass="60925">MDGVSQVHTTALTKHLDLNDPTNATFTTAIASGNDDFSQTSSLISDIATYSPLNSARGIQSELLTAQCRLPAKDPWNKEILPYLNPLDPGPVAKCKLKFEEVTQFDYAQGLDGVQHLSIRDKFVTNVKRCDYRCLTPVSDHKFKTGKWTQLKDPVQPRCDVFEGRNEDQLKDPSQPPLQANNSGFGVQIIVLDSVSRSQFHRAMQKTVYLLREEMNAISFDYLNKVGENSKPNGCAFLMGRQVRTIPRSPINSKAEPADKGQAGYKTMMAEDWAAGVFNWPNCKGFTTTPMDHYMKRYFWPFQLRLTQKAGKGKEFVYENFNGKRCLEAHSHLLDYFRQFVEVYDDVSKKFSVIWMSDLAHNHPNHLYHADHFFYQLFRGLQSKLDNTFLFVMGDHGNRFGKLRATATGTMEDNNPALFVVLPRQLRHNSALRAVLESNAKQLISHYDLYATLVEISQMQRDWDENYRPKQEGQHGLSLLHKLQPRNCPSLKIPFDYCQCEWNYTEITSDQLADKLVWAAVDKLNQDLPMQI</sequence>
<dbReference type="PANTHER" id="PTHR10974">
    <property type="entry name" value="FI08016P-RELATED"/>
    <property type="match status" value="1"/>
</dbReference>
<dbReference type="CDD" id="cd16021">
    <property type="entry name" value="ALP_like"/>
    <property type="match status" value="1"/>
</dbReference>
<keyword evidence="1" id="KW-1185">Reference proteome</keyword>
<dbReference type="SUPFAM" id="SSF53649">
    <property type="entry name" value="Alkaline phosphatase-like"/>
    <property type="match status" value="1"/>
</dbReference>
<dbReference type="GO" id="GO:0005615">
    <property type="term" value="C:extracellular space"/>
    <property type="evidence" value="ECO:0007669"/>
    <property type="project" value="TreeGrafter"/>
</dbReference>
<accession>A0A915E0G2</accession>
<organism evidence="1 2">
    <name type="scientific">Ditylenchus dipsaci</name>
    <dbReference type="NCBI Taxonomy" id="166011"/>
    <lineage>
        <taxon>Eukaryota</taxon>
        <taxon>Metazoa</taxon>
        <taxon>Ecdysozoa</taxon>
        <taxon>Nematoda</taxon>
        <taxon>Chromadorea</taxon>
        <taxon>Rhabditida</taxon>
        <taxon>Tylenchina</taxon>
        <taxon>Tylenchomorpha</taxon>
        <taxon>Sphaerularioidea</taxon>
        <taxon>Anguinidae</taxon>
        <taxon>Anguininae</taxon>
        <taxon>Ditylenchus</taxon>
    </lineage>
</organism>
<dbReference type="WBParaSite" id="jg25145">
    <property type="protein sequence ID" value="jg25145"/>
    <property type="gene ID" value="jg25145"/>
</dbReference>
<dbReference type="Gene3D" id="3.40.720.10">
    <property type="entry name" value="Alkaline Phosphatase, subunit A"/>
    <property type="match status" value="1"/>
</dbReference>
<protein>
    <submittedName>
        <fullName evidence="2">Uncharacterized protein</fullName>
    </submittedName>
</protein>
<proteinExistence type="predicted"/>
<evidence type="ECO:0000313" key="1">
    <source>
        <dbReference type="Proteomes" id="UP000887574"/>
    </source>
</evidence>
<reference evidence="2" key="1">
    <citation type="submission" date="2022-11" db="UniProtKB">
        <authorList>
            <consortium name="WormBaseParasite"/>
        </authorList>
    </citation>
    <scope>IDENTIFICATION</scope>
</reference>
<evidence type="ECO:0000313" key="2">
    <source>
        <dbReference type="WBParaSite" id="jg25145"/>
    </source>
</evidence>
<dbReference type="PANTHER" id="PTHR10974:SF75">
    <property type="entry name" value="SULFATASE DOMAIN-CONTAINING PROTEIN"/>
    <property type="match status" value="1"/>
</dbReference>
<dbReference type="Pfam" id="PF02995">
    <property type="entry name" value="DUF229"/>
    <property type="match status" value="1"/>
</dbReference>
<dbReference type="InterPro" id="IPR017850">
    <property type="entry name" value="Alkaline_phosphatase_core_sf"/>
</dbReference>
<dbReference type="Proteomes" id="UP000887574">
    <property type="component" value="Unplaced"/>
</dbReference>
<dbReference type="InterPro" id="IPR004245">
    <property type="entry name" value="DUF229"/>
</dbReference>